<evidence type="ECO:0000313" key="1">
    <source>
        <dbReference type="EMBL" id="MDT0576532.1"/>
    </source>
</evidence>
<dbReference type="Pfam" id="PF09550">
    <property type="entry name" value="Phage_TAC_6"/>
    <property type="match status" value="1"/>
</dbReference>
<proteinExistence type="predicted"/>
<accession>A0ABU2ZIU4</accession>
<dbReference type="Proteomes" id="UP001259803">
    <property type="component" value="Unassembled WGS sequence"/>
</dbReference>
<dbReference type="EMBL" id="JAVRHS010000008">
    <property type="protein sequence ID" value="MDT0576532.1"/>
    <property type="molecule type" value="Genomic_DNA"/>
</dbReference>
<comment type="caution">
    <text evidence="1">The sequence shown here is derived from an EMBL/GenBank/DDBJ whole genome shotgun (WGS) entry which is preliminary data.</text>
</comment>
<reference evidence="1 2" key="1">
    <citation type="submission" date="2023-09" db="EMBL/GenBank/DDBJ databases">
        <authorList>
            <person name="Rey-Velasco X."/>
        </authorList>
    </citation>
    <scope>NUCLEOTIDE SEQUENCE [LARGE SCALE GENOMIC DNA]</scope>
    <source>
        <strain evidence="1 2">F390</strain>
    </source>
</reference>
<dbReference type="RefSeq" id="WP_311341108.1">
    <property type="nucleotide sequence ID" value="NZ_JAVRHS010000008.1"/>
</dbReference>
<keyword evidence="2" id="KW-1185">Reference proteome</keyword>
<organism evidence="1 2">
    <name type="scientific">Croceicoccus esteveae</name>
    <dbReference type="NCBI Taxonomy" id="3075597"/>
    <lineage>
        <taxon>Bacteria</taxon>
        <taxon>Pseudomonadati</taxon>
        <taxon>Pseudomonadota</taxon>
        <taxon>Alphaproteobacteria</taxon>
        <taxon>Sphingomonadales</taxon>
        <taxon>Erythrobacteraceae</taxon>
        <taxon>Croceicoccus</taxon>
    </lineage>
</organism>
<protein>
    <submittedName>
        <fullName evidence="1">Phage tail assembly chaperone</fullName>
    </submittedName>
</protein>
<evidence type="ECO:0000313" key="2">
    <source>
        <dbReference type="Proteomes" id="UP001259803"/>
    </source>
</evidence>
<gene>
    <name evidence="1" type="ORF">RM533_10065</name>
</gene>
<dbReference type="InterPro" id="IPR019056">
    <property type="entry name" value="Phage_TAC_6"/>
</dbReference>
<name>A0ABU2ZIU4_9SPHN</name>
<sequence length="69" mass="7650">MDSPEKRFGTVARQLSGHCALLLGWRPPEFWEATPAELASVLEAVETRSGTSATFDRAKLEQLMEQEDG</sequence>